<proteinExistence type="predicted"/>
<gene>
    <name evidence="2" type="ORF">RIMI_LOCUS11498871</name>
</gene>
<dbReference type="InterPro" id="IPR036388">
    <property type="entry name" value="WH-like_DNA-bd_sf"/>
</dbReference>
<evidence type="ECO:0000313" key="3">
    <source>
        <dbReference type="Proteomes" id="UP001176940"/>
    </source>
</evidence>
<accession>A0ABN9LRM8</accession>
<sequence>MLLGVMEDLKSCTISRVSEVRDVMGVNMAALQFLKREIEAKEEILFFADATERFEERKKKRKKKEKMLLTLAQESLSIILETVSTWLLRVFLSKKRATLQQGVRSLRSPRPPSFRLAMVVVVTEAVEKDQGVRGAHIHHCNEWYHVTAHTRQTAGAERRHRGSWFIIIIKYISAKNKNQTVDLRPGEKRKEKSIHQSDCNLYNMGKTKELYKDVRDKIIDPHKAGMGCKTISKTLGEKETTVGAIVRKWKKYKMTVNRH</sequence>
<protein>
    <recommendedName>
        <fullName evidence="1">Sleeping Beauty transposase HTH domain-containing protein</fullName>
    </recommendedName>
</protein>
<name>A0ABN9LRM8_9NEOB</name>
<keyword evidence="3" id="KW-1185">Reference proteome</keyword>
<organism evidence="2 3">
    <name type="scientific">Ranitomeya imitator</name>
    <name type="common">mimic poison frog</name>
    <dbReference type="NCBI Taxonomy" id="111125"/>
    <lineage>
        <taxon>Eukaryota</taxon>
        <taxon>Metazoa</taxon>
        <taxon>Chordata</taxon>
        <taxon>Craniata</taxon>
        <taxon>Vertebrata</taxon>
        <taxon>Euteleostomi</taxon>
        <taxon>Amphibia</taxon>
        <taxon>Batrachia</taxon>
        <taxon>Anura</taxon>
        <taxon>Neobatrachia</taxon>
        <taxon>Hyloidea</taxon>
        <taxon>Dendrobatidae</taxon>
        <taxon>Dendrobatinae</taxon>
        <taxon>Ranitomeya</taxon>
    </lineage>
</organism>
<reference evidence="2" key="1">
    <citation type="submission" date="2023-07" db="EMBL/GenBank/DDBJ databases">
        <authorList>
            <person name="Stuckert A."/>
        </authorList>
    </citation>
    <scope>NUCLEOTIDE SEQUENCE</scope>
</reference>
<evidence type="ECO:0000313" key="2">
    <source>
        <dbReference type="EMBL" id="CAJ0946860.1"/>
    </source>
</evidence>
<evidence type="ECO:0000259" key="1">
    <source>
        <dbReference type="Pfam" id="PF25787"/>
    </source>
</evidence>
<dbReference type="Proteomes" id="UP001176940">
    <property type="component" value="Unassembled WGS sequence"/>
</dbReference>
<dbReference type="EMBL" id="CAUEEQ010026096">
    <property type="protein sequence ID" value="CAJ0946860.1"/>
    <property type="molecule type" value="Genomic_DNA"/>
</dbReference>
<feature type="domain" description="Sleeping Beauty transposase HTH" evidence="1">
    <location>
        <begin position="204"/>
        <end position="255"/>
    </location>
</feature>
<dbReference type="InterPro" id="IPR057667">
    <property type="entry name" value="HTH_SB"/>
</dbReference>
<dbReference type="Gene3D" id="1.10.10.10">
    <property type="entry name" value="Winged helix-like DNA-binding domain superfamily/Winged helix DNA-binding domain"/>
    <property type="match status" value="1"/>
</dbReference>
<comment type="caution">
    <text evidence="2">The sequence shown here is derived from an EMBL/GenBank/DDBJ whole genome shotgun (WGS) entry which is preliminary data.</text>
</comment>
<dbReference type="Pfam" id="PF25787">
    <property type="entry name" value="HTH_SB"/>
    <property type="match status" value="1"/>
</dbReference>